<feature type="coiled-coil region" evidence="1">
    <location>
        <begin position="30"/>
        <end position="97"/>
    </location>
</feature>
<keyword evidence="1" id="KW-0175">Coiled coil</keyword>
<keyword evidence="3" id="KW-1185">Reference proteome</keyword>
<evidence type="ECO:0000313" key="3">
    <source>
        <dbReference type="Proteomes" id="UP001557485"/>
    </source>
</evidence>
<dbReference type="Proteomes" id="UP001557485">
    <property type="component" value="Unassembled WGS sequence"/>
</dbReference>
<reference evidence="2 3" key="1">
    <citation type="journal article" date="2011" name="Int. J. Syst. Evol. Microbiol.">
        <title>Zhongshania antarctica gen. nov., sp. nov. and Zhongshania guokunii sp. nov., gammaproteobacteria respectively isolated from coastal attached (fast) ice and surface seawater of the Antarctic.</title>
        <authorList>
            <person name="Li H.J."/>
            <person name="Zhang X.Y."/>
            <person name="Chen C.X."/>
            <person name="Zhang Y.J."/>
            <person name="Gao Z.M."/>
            <person name="Yu Y."/>
            <person name="Chen X.L."/>
            <person name="Chen B."/>
            <person name="Zhang Y.Z."/>
        </authorList>
    </citation>
    <scope>NUCLEOTIDE SEQUENCE [LARGE SCALE GENOMIC DNA]</scope>
    <source>
        <strain evidence="2 3">ZS6-22T</strain>
    </source>
</reference>
<comment type="caution">
    <text evidence="2">The sequence shown here is derived from an EMBL/GenBank/DDBJ whole genome shotgun (WGS) entry which is preliminary data.</text>
</comment>
<gene>
    <name evidence="2" type="ORF">AB4876_02600</name>
</gene>
<dbReference type="EMBL" id="JBFRYA010000001">
    <property type="protein sequence ID" value="MEX1667780.1"/>
    <property type="molecule type" value="Genomic_DNA"/>
</dbReference>
<evidence type="ECO:0000313" key="2">
    <source>
        <dbReference type="EMBL" id="MEX1667780.1"/>
    </source>
</evidence>
<sequence length="97" mass="11243">MDVKQSQIPKAFAPDLDLNSVGITHSYGEVKAWREAYEQRRNKREESERNKENLELSALTADKIDNLLRRAMFATGNRDVQLALRRLERTLNRAENA</sequence>
<organism evidence="2 3">
    <name type="scientific">Zhongshania guokunii</name>
    <dbReference type="NCBI Taxonomy" id="641783"/>
    <lineage>
        <taxon>Bacteria</taxon>
        <taxon>Pseudomonadati</taxon>
        <taxon>Pseudomonadota</taxon>
        <taxon>Gammaproteobacteria</taxon>
        <taxon>Cellvibrionales</taxon>
        <taxon>Spongiibacteraceae</taxon>
        <taxon>Zhongshania</taxon>
    </lineage>
</organism>
<protein>
    <submittedName>
        <fullName evidence="2">Uncharacterized protein</fullName>
    </submittedName>
</protein>
<dbReference type="RefSeq" id="WP_368380082.1">
    <property type="nucleotide sequence ID" value="NZ_JBFRYA010000001.1"/>
</dbReference>
<proteinExistence type="predicted"/>
<accession>A0ABV3U2A0</accession>
<evidence type="ECO:0000256" key="1">
    <source>
        <dbReference type="SAM" id="Coils"/>
    </source>
</evidence>
<name>A0ABV3U2A0_9GAMM</name>